<dbReference type="InterPro" id="IPR012908">
    <property type="entry name" value="PGAP1-ab_dom-like"/>
</dbReference>
<dbReference type="AlphaFoldDB" id="A0A7L5AFV3"/>
<dbReference type="Pfam" id="PF07819">
    <property type="entry name" value="PGAP1"/>
    <property type="match status" value="1"/>
</dbReference>
<dbReference type="Proteomes" id="UP000464507">
    <property type="component" value="Chromosome"/>
</dbReference>
<proteinExistence type="predicted"/>
<reference evidence="2 3" key="1">
    <citation type="submission" date="2016-09" db="EMBL/GenBank/DDBJ databases">
        <title>Complete genome sequence of microbes from the polar regions.</title>
        <authorList>
            <person name="Liao L."/>
            <person name="Chen B."/>
        </authorList>
    </citation>
    <scope>NUCLEOTIDE SEQUENCE [LARGE SCALE GENOMIC DNA]</scope>
    <source>
        <strain evidence="2 3">ZS314</strain>
    </source>
</reference>
<accession>A0A7L5AFV3</accession>
<dbReference type="Gene3D" id="3.40.50.1820">
    <property type="entry name" value="alpha/beta hydrolase"/>
    <property type="match status" value="1"/>
</dbReference>
<keyword evidence="3" id="KW-1185">Reference proteome</keyword>
<organism evidence="2 3">
    <name type="scientific">Marisediminicola antarctica</name>
    <dbReference type="NCBI Taxonomy" id="674079"/>
    <lineage>
        <taxon>Bacteria</taxon>
        <taxon>Bacillati</taxon>
        <taxon>Actinomycetota</taxon>
        <taxon>Actinomycetes</taxon>
        <taxon>Micrococcales</taxon>
        <taxon>Microbacteriaceae</taxon>
        <taxon>Marisediminicola</taxon>
    </lineage>
</organism>
<evidence type="ECO:0000313" key="3">
    <source>
        <dbReference type="Proteomes" id="UP000464507"/>
    </source>
</evidence>
<dbReference type="InterPro" id="IPR029058">
    <property type="entry name" value="AB_hydrolase_fold"/>
</dbReference>
<evidence type="ECO:0000259" key="1">
    <source>
        <dbReference type="Pfam" id="PF07819"/>
    </source>
</evidence>
<dbReference type="OrthoDB" id="9770427at2"/>
<sequence length="190" mass="21236">MRSGLRPPLLDQGSEAPVLLIPGVFETWHYLEQLAETLHRHAHPVYFVHTLGFNSRAIDVSATLAQQFLRHRDLTGVIIVAHSKGGLIGKRMMVADDVEGRIDRMIAINTPFSGSPLARYALGRAMREFRREHPTMRTLLREERVNSRITSLFSSFDHPMAAPSKGRRTCVCRSSGISGRSGIRCSSARC</sequence>
<protein>
    <recommendedName>
        <fullName evidence="1">GPI inositol-deacylase PGAP1-like alpha/beta domain-containing protein</fullName>
    </recommendedName>
</protein>
<dbReference type="RefSeq" id="WP_161885209.1">
    <property type="nucleotide sequence ID" value="NZ_CP017146.1"/>
</dbReference>
<dbReference type="KEGG" id="mant:BHD05_03515"/>
<gene>
    <name evidence="2" type="ORF">BHD05_03515</name>
</gene>
<dbReference type="SUPFAM" id="SSF53474">
    <property type="entry name" value="alpha/beta-Hydrolases"/>
    <property type="match status" value="1"/>
</dbReference>
<evidence type="ECO:0000313" key="2">
    <source>
        <dbReference type="EMBL" id="QHO68846.1"/>
    </source>
</evidence>
<dbReference type="EMBL" id="CP017146">
    <property type="protein sequence ID" value="QHO68846.1"/>
    <property type="molecule type" value="Genomic_DNA"/>
</dbReference>
<dbReference type="GO" id="GO:0016788">
    <property type="term" value="F:hydrolase activity, acting on ester bonds"/>
    <property type="evidence" value="ECO:0007669"/>
    <property type="project" value="InterPro"/>
</dbReference>
<feature type="domain" description="GPI inositol-deacylase PGAP1-like alpha/beta" evidence="1">
    <location>
        <begin position="71"/>
        <end position="118"/>
    </location>
</feature>
<name>A0A7L5AFV3_9MICO</name>